<accession>A0A5A8DU97</accession>
<protein>
    <submittedName>
        <fullName evidence="3">Uncharacterized protein</fullName>
    </submittedName>
</protein>
<feature type="compositionally biased region" description="Basic and acidic residues" evidence="2">
    <location>
        <begin position="270"/>
        <end position="289"/>
    </location>
</feature>
<evidence type="ECO:0000313" key="3">
    <source>
        <dbReference type="EMBL" id="KAA0169062.1"/>
    </source>
</evidence>
<evidence type="ECO:0000256" key="2">
    <source>
        <dbReference type="SAM" id="MobiDB-lite"/>
    </source>
</evidence>
<reference evidence="3 4" key="1">
    <citation type="submission" date="2019-07" db="EMBL/GenBank/DDBJ databases">
        <title>Genomes of Cafeteria roenbergensis.</title>
        <authorList>
            <person name="Fischer M.G."/>
            <person name="Hackl T."/>
            <person name="Roman M."/>
        </authorList>
    </citation>
    <scope>NUCLEOTIDE SEQUENCE [LARGE SCALE GENOMIC DNA]</scope>
    <source>
        <strain evidence="3 4">Cflag</strain>
    </source>
</reference>
<feature type="region of interest" description="Disordered" evidence="2">
    <location>
        <begin position="799"/>
        <end position="859"/>
    </location>
</feature>
<feature type="compositionally biased region" description="Polar residues" evidence="2">
    <location>
        <begin position="986"/>
        <end position="997"/>
    </location>
</feature>
<proteinExistence type="predicted"/>
<name>A0A5A8DU97_CAFRO</name>
<evidence type="ECO:0000313" key="4">
    <source>
        <dbReference type="Proteomes" id="UP000325113"/>
    </source>
</evidence>
<dbReference type="AlphaFoldDB" id="A0A5A8DU97"/>
<organism evidence="3 4">
    <name type="scientific">Cafeteria roenbergensis</name>
    <name type="common">Marine flagellate</name>
    <dbReference type="NCBI Taxonomy" id="33653"/>
    <lineage>
        <taxon>Eukaryota</taxon>
        <taxon>Sar</taxon>
        <taxon>Stramenopiles</taxon>
        <taxon>Bigyra</taxon>
        <taxon>Opalozoa</taxon>
        <taxon>Bicosoecida</taxon>
        <taxon>Cafeteriaceae</taxon>
        <taxon>Cafeteria</taxon>
    </lineage>
</organism>
<feature type="compositionally biased region" description="Basic and acidic residues" evidence="2">
    <location>
        <begin position="580"/>
        <end position="600"/>
    </location>
</feature>
<comment type="caution">
    <text evidence="3">The sequence shown here is derived from an EMBL/GenBank/DDBJ whole genome shotgun (WGS) entry which is preliminary data.</text>
</comment>
<keyword evidence="1" id="KW-0175">Coiled coil</keyword>
<feature type="compositionally biased region" description="Basic and acidic residues" evidence="2">
    <location>
        <begin position="72"/>
        <end position="82"/>
    </location>
</feature>
<dbReference type="Proteomes" id="UP000325113">
    <property type="component" value="Unassembled WGS sequence"/>
</dbReference>
<feature type="compositionally biased region" description="Basic residues" evidence="2">
    <location>
        <begin position="252"/>
        <end position="261"/>
    </location>
</feature>
<feature type="region of interest" description="Disordered" evidence="2">
    <location>
        <begin position="576"/>
        <end position="600"/>
    </location>
</feature>
<feature type="region of interest" description="Disordered" evidence="2">
    <location>
        <begin position="20"/>
        <end position="82"/>
    </location>
</feature>
<feature type="coiled-coil region" evidence="1">
    <location>
        <begin position="162"/>
        <end position="189"/>
    </location>
</feature>
<dbReference type="EMBL" id="VLTM01000001">
    <property type="protein sequence ID" value="KAA0169062.1"/>
    <property type="molecule type" value="Genomic_DNA"/>
</dbReference>
<gene>
    <name evidence="3" type="ORF">FNF31_00222</name>
</gene>
<feature type="region of interest" description="Disordered" evidence="2">
    <location>
        <begin position="960"/>
        <end position="997"/>
    </location>
</feature>
<feature type="compositionally biased region" description="Acidic residues" evidence="2">
    <location>
        <begin position="823"/>
        <end position="833"/>
    </location>
</feature>
<feature type="compositionally biased region" description="Low complexity" evidence="2">
    <location>
        <begin position="483"/>
        <end position="492"/>
    </location>
</feature>
<feature type="region of interest" description="Disordered" evidence="2">
    <location>
        <begin position="473"/>
        <end position="492"/>
    </location>
</feature>
<feature type="region of interest" description="Disordered" evidence="2">
    <location>
        <begin position="326"/>
        <end position="398"/>
    </location>
</feature>
<sequence>MAQETLTATRAFITHLTGVTPEQLDGDVRGTSVPQSPEKAPEAASRTRTASLERSRSASAGSEDAAPAEAEQEGRGTRTLEEKRLIHARVLGKLKRGAEQVQRQQERSAKQTLAAADILSQLDPTARAPTHLVSAPAALAEASERLFLAMATRHDAEQRNAARAIARSRRRLKSDLATIEEERRAVMADPDRIEHEAAAFRAIVSSDFETMLDRNHMQIPLGTRSKGSPDDGAEPDEADRAADAMARQLASKAKRSSRPRPWRSSASSLDRVREQSGGRYVPPERRGEDSALAFTRAEQERLRAIERSGAGGAGDALRAAALVAEHTEKQRRRFDKRVSGLRPASKQRASRGGFGPGSGVEGHDDDGDDSDGRMSQLSNEEGSPGDGSPARLQRHDSQAPLRDAEVLEASAAVARVMTALGVAPSAAGGTAGKSRDAALKFLEKWGVLPPRTGEDERRATFASPVHVSGQAARSALRAAGDPSSSRSSLSLATSGISMSSVVRARRYAEEPQTTDAAGKAIGKAVKGGGVPYKYAMREQELSGSVLAEGRKLGLTLPEVLLLSRCVKHRQQRQVLDSADEEMRRKHAESRAKESKQRMEEARAALSTAWRKASASKRSLGSGEADAPVAVGASDGGVLADEEAADDLAEAWVTCATAGSTTTGAKEPAATSRDARAEQGAAAALPSDGDEDEGKTAPGDGGAAMPAALSVPGSVEAKRLRRYEEAHGQTLGLSTRIEMLRAMISAAHMTSASEANDSAVSHRLLDPADVAGVGLDTEEEEEAAAARRLRRSMKKRWRARAKARRAMLRSAGMGSSGGHGDGESSGDEEDDEGDAGAGGGVASGRQRVGAGGWQPKETGHMTVQRARERLLSHQIHRRKEEDRAAGESRELPRRFVEWPEGALGPRGEAIALPERRLDEALADGRKAMRGADDALKRLKEARESLPRSIARRLEAHHNAIRDGEDGAAGGSGHSDPPPFAARGTAAASMQSSGKTWLSDSLKQAGERATLDSLGSLPAVPRGREAWRLLAEQEIASSNAAAAQSRRGRDTVTMQRHEVQLELRALLEERHLAKVRLGEATKTGMGIERVFYSRLITNRSLNERA</sequence>
<evidence type="ECO:0000256" key="1">
    <source>
        <dbReference type="SAM" id="Coils"/>
    </source>
</evidence>
<feature type="region of interest" description="Disordered" evidence="2">
    <location>
        <begin position="658"/>
        <end position="709"/>
    </location>
</feature>
<feature type="region of interest" description="Disordered" evidence="2">
    <location>
        <begin position="219"/>
        <end position="291"/>
    </location>
</feature>